<comment type="caution">
    <text evidence="1">The sequence shown here is derived from an EMBL/GenBank/DDBJ whole genome shotgun (WGS) entry which is preliminary data.</text>
</comment>
<gene>
    <name evidence="1" type="ORF">RIF29_28702</name>
</gene>
<name>A0AAN9HWS0_CROPI</name>
<sequence>MLLAPLYLPVKATKRKTREILYAQELLKKGDYLGVGIAATFITTNVGDCVSSVDSPSFDKSKLPKYTAFIVKAADVIIIISKLLLKQ</sequence>
<reference evidence="1 2" key="1">
    <citation type="submission" date="2024-01" db="EMBL/GenBank/DDBJ databases">
        <title>The genomes of 5 underutilized Papilionoideae crops provide insights into root nodulation and disease resistanc.</title>
        <authorList>
            <person name="Yuan L."/>
        </authorList>
    </citation>
    <scope>NUCLEOTIDE SEQUENCE [LARGE SCALE GENOMIC DNA]</scope>
    <source>
        <strain evidence="1">ZHUSHIDOU_FW_LH</strain>
        <tissue evidence="1">Leaf</tissue>
    </source>
</reference>
<dbReference type="EMBL" id="JAYWIO010000006">
    <property type="protein sequence ID" value="KAK7255295.1"/>
    <property type="molecule type" value="Genomic_DNA"/>
</dbReference>
<dbReference type="AlphaFoldDB" id="A0AAN9HWS0"/>
<proteinExistence type="predicted"/>
<organism evidence="1 2">
    <name type="scientific">Crotalaria pallida</name>
    <name type="common">Smooth rattlebox</name>
    <name type="synonym">Crotalaria striata</name>
    <dbReference type="NCBI Taxonomy" id="3830"/>
    <lineage>
        <taxon>Eukaryota</taxon>
        <taxon>Viridiplantae</taxon>
        <taxon>Streptophyta</taxon>
        <taxon>Embryophyta</taxon>
        <taxon>Tracheophyta</taxon>
        <taxon>Spermatophyta</taxon>
        <taxon>Magnoliopsida</taxon>
        <taxon>eudicotyledons</taxon>
        <taxon>Gunneridae</taxon>
        <taxon>Pentapetalae</taxon>
        <taxon>rosids</taxon>
        <taxon>fabids</taxon>
        <taxon>Fabales</taxon>
        <taxon>Fabaceae</taxon>
        <taxon>Papilionoideae</taxon>
        <taxon>50 kb inversion clade</taxon>
        <taxon>genistoids sensu lato</taxon>
        <taxon>core genistoids</taxon>
        <taxon>Crotalarieae</taxon>
        <taxon>Crotalaria</taxon>
    </lineage>
</organism>
<accession>A0AAN9HWS0</accession>
<protein>
    <submittedName>
        <fullName evidence="1">Uncharacterized protein</fullName>
    </submittedName>
</protein>
<evidence type="ECO:0000313" key="2">
    <source>
        <dbReference type="Proteomes" id="UP001372338"/>
    </source>
</evidence>
<keyword evidence="2" id="KW-1185">Reference proteome</keyword>
<dbReference type="Proteomes" id="UP001372338">
    <property type="component" value="Unassembled WGS sequence"/>
</dbReference>
<evidence type="ECO:0000313" key="1">
    <source>
        <dbReference type="EMBL" id="KAK7255295.1"/>
    </source>
</evidence>